<dbReference type="EMBL" id="JAQQLI010000001">
    <property type="protein sequence ID" value="MDC7784337.1"/>
    <property type="molecule type" value="Genomic_DNA"/>
</dbReference>
<proteinExistence type="predicted"/>
<evidence type="ECO:0000313" key="3">
    <source>
        <dbReference type="Proteomes" id="UP001165652"/>
    </source>
</evidence>
<dbReference type="SUPFAM" id="SSF52518">
    <property type="entry name" value="Thiamin diphosphate-binding fold (THDP-binding)"/>
    <property type="match status" value="1"/>
</dbReference>
<name>A0ABT5J3W6_RHOTP</name>
<evidence type="ECO:0000313" key="2">
    <source>
        <dbReference type="EMBL" id="MDC7784337.1"/>
    </source>
</evidence>
<dbReference type="PANTHER" id="PTHR47514:SF2">
    <property type="entry name" value="TRANSKETOLASE"/>
    <property type="match status" value="1"/>
</dbReference>
<dbReference type="Proteomes" id="UP001165652">
    <property type="component" value="Unassembled WGS sequence"/>
</dbReference>
<dbReference type="RefSeq" id="WP_272775181.1">
    <property type="nucleotide sequence ID" value="NZ_JAQQLI010000001.1"/>
</dbReference>
<dbReference type="InterPro" id="IPR029061">
    <property type="entry name" value="THDP-binding"/>
</dbReference>
<reference evidence="2" key="2">
    <citation type="submission" date="2023-02" db="EMBL/GenBank/DDBJ databases">
        <authorList>
            <person name="Rayyan A."/>
            <person name="Meyer T."/>
            <person name="Kyndt J.A."/>
        </authorList>
    </citation>
    <scope>NUCLEOTIDE SEQUENCE</scope>
    <source>
        <strain evidence="2">DSM 9987</strain>
    </source>
</reference>
<dbReference type="Pfam" id="PF00456">
    <property type="entry name" value="Transketolase_N"/>
    <property type="match status" value="1"/>
</dbReference>
<accession>A0ABT5J3W6</accession>
<dbReference type="PANTHER" id="PTHR47514">
    <property type="entry name" value="TRANSKETOLASE N-TERMINAL SECTION-RELATED"/>
    <property type="match status" value="1"/>
</dbReference>
<organism evidence="2 3">
    <name type="scientific">Rhodoplanes tepidamans</name>
    <name type="common">Rhodoplanes cryptolactis</name>
    <dbReference type="NCBI Taxonomy" id="200616"/>
    <lineage>
        <taxon>Bacteria</taxon>
        <taxon>Pseudomonadati</taxon>
        <taxon>Pseudomonadota</taxon>
        <taxon>Alphaproteobacteria</taxon>
        <taxon>Hyphomicrobiales</taxon>
        <taxon>Nitrobacteraceae</taxon>
        <taxon>Rhodoplanes</taxon>
    </lineage>
</organism>
<keyword evidence="3" id="KW-1185">Reference proteome</keyword>
<sequence>MPDTMPESPRDNTMDPAEFARRIRVHALRMVHRANASHIGSCFSMADVLAVLYTRVLRLDPTRPDDPDRDRFVLSKGHAAAILYAALAERGFFPPALLDDYSRNGSPFTGHVSHAIPGVEVSTGSLGHGLPIATGLALAARAAGRPSRVVCLLSDGECDEGSNWEAILFAPHHRLTNLTVIVDHNKIQSFGRVDEVLDLAPFADKWRAFGWRTVEVDGHDLGALEGALGAPPDPEKPRVVIAHTVKGRGVSFMEDRLEWHYKSPSAEQLAQAVAEILGS</sequence>
<feature type="domain" description="Transketolase N-terminal" evidence="1">
    <location>
        <begin position="19"/>
        <end position="268"/>
    </location>
</feature>
<reference evidence="2" key="1">
    <citation type="journal article" date="2023" name="Microbiol Resour">
        <title>Genome Sequences of Rhodoplanes serenus and Two Thermotolerant Strains, Rhodoplanes tepidamans and 'Rhodoplanes cryptolactis,' Further Refine the Genus.</title>
        <authorList>
            <person name="Rayyan A.A."/>
            <person name="Kyndt J.A."/>
        </authorList>
    </citation>
    <scope>NUCLEOTIDE SEQUENCE</scope>
    <source>
        <strain evidence="2">DSM 9987</strain>
    </source>
</reference>
<dbReference type="InterPro" id="IPR005474">
    <property type="entry name" value="Transketolase_N"/>
</dbReference>
<gene>
    <name evidence="2" type="ORF">PQJ73_01460</name>
</gene>
<evidence type="ECO:0000259" key="1">
    <source>
        <dbReference type="Pfam" id="PF00456"/>
    </source>
</evidence>
<comment type="caution">
    <text evidence="2">The sequence shown here is derived from an EMBL/GenBank/DDBJ whole genome shotgun (WGS) entry which is preliminary data.</text>
</comment>
<dbReference type="CDD" id="cd02012">
    <property type="entry name" value="TPP_TK"/>
    <property type="match status" value="1"/>
</dbReference>
<dbReference type="Gene3D" id="3.40.50.970">
    <property type="match status" value="1"/>
</dbReference>
<protein>
    <submittedName>
        <fullName evidence="2">Transketolase</fullName>
    </submittedName>
</protein>